<dbReference type="InterPro" id="IPR007527">
    <property type="entry name" value="Znf_SWIM"/>
</dbReference>
<keyword evidence="1" id="KW-0479">Metal-binding</keyword>
<sequence>MDSYYNLDDDNDSQLSDDMTYDLEPDDEVPSLDKTVGDDFLHKVSCICRDTNDECTLSIMTNENQKWNKMVPILGMRFSNPMELKNCVTNYAVKNGCNLYYEKNDSNNLLSLIDEHNCLRVFNLASIVTYKWIGNHFKNQILQNPKTSVRKIKAKVSTRFNLTVSVGHCRNSNRFTLEEVKGSVVGNYGKVQSYIEEIMRTNPMVKIDVDGVKDGWIASCSRVVVAIENKETCKWFLDLLMDGIEMIFGYGLNLISNQYKGLLEVVKKRFQQQSKDNIKKIEPLAYEHLMEMDTKSWSRAFFEVVRAFDSYVNDILESFNSVIDAARKTPLITMFEEIQIYAMDRMYKQLVKGLIWGNLNICPSIRLQILKLKRHQRLVIYKYANNKTCYLMDIFWGVVPSCIQQYEVRIENEGYVMDLNNRTCRCRSWQLAAIPCMHEVEAISYLDRNVEDYVAPWFTTTMFLSCYNHTINLINGSSIWPERGSKGKTKHTILKLGMVMRCTICREIGHNISTCHTRLEDVTSTSRTNKKKAKNCKKEKGVTRVKPNK</sequence>
<dbReference type="GO" id="GO:0008270">
    <property type="term" value="F:zinc ion binding"/>
    <property type="evidence" value="ECO:0007669"/>
    <property type="project" value="UniProtKB-KW"/>
</dbReference>
<dbReference type="Proteomes" id="UP000235145">
    <property type="component" value="Unassembled WGS sequence"/>
</dbReference>
<keyword evidence="1" id="KW-0863">Zinc-finger</keyword>
<dbReference type="PANTHER" id="PTHR31973:SF189">
    <property type="entry name" value="TRANSPOSASE, MUDR, PLANT, MULE TRANSPOSASE DOMAIN PROTEIN-RELATED"/>
    <property type="match status" value="1"/>
</dbReference>
<dbReference type="EMBL" id="NBSK02000009">
    <property type="protein sequence ID" value="KAJ0184657.1"/>
    <property type="molecule type" value="Genomic_DNA"/>
</dbReference>
<dbReference type="PROSITE" id="PS50966">
    <property type="entry name" value="ZF_SWIM"/>
    <property type="match status" value="1"/>
</dbReference>
<keyword evidence="1" id="KW-0862">Zinc</keyword>
<proteinExistence type="predicted"/>
<feature type="domain" description="SWIM-type" evidence="3">
    <location>
        <begin position="406"/>
        <end position="447"/>
    </location>
</feature>
<evidence type="ECO:0000313" key="5">
    <source>
        <dbReference type="Proteomes" id="UP000235145"/>
    </source>
</evidence>
<dbReference type="PANTHER" id="PTHR31973">
    <property type="entry name" value="POLYPROTEIN, PUTATIVE-RELATED"/>
    <property type="match status" value="1"/>
</dbReference>
<protein>
    <recommendedName>
        <fullName evidence="3">SWIM-type domain-containing protein</fullName>
    </recommendedName>
</protein>
<organism evidence="4 5">
    <name type="scientific">Lactuca sativa</name>
    <name type="common">Garden lettuce</name>
    <dbReference type="NCBI Taxonomy" id="4236"/>
    <lineage>
        <taxon>Eukaryota</taxon>
        <taxon>Viridiplantae</taxon>
        <taxon>Streptophyta</taxon>
        <taxon>Embryophyta</taxon>
        <taxon>Tracheophyta</taxon>
        <taxon>Spermatophyta</taxon>
        <taxon>Magnoliopsida</taxon>
        <taxon>eudicotyledons</taxon>
        <taxon>Gunneridae</taxon>
        <taxon>Pentapetalae</taxon>
        <taxon>asterids</taxon>
        <taxon>campanulids</taxon>
        <taxon>Asterales</taxon>
        <taxon>Asteraceae</taxon>
        <taxon>Cichorioideae</taxon>
        <taxon>Cichorieae</taxon>
        <taxon>Lactucinae</taxon>
        <taxon>Lactuca</taxon>
    </lineage>
</organism>
<gene>
    <name evidence="4" type="ORF">LSAT_V11C900458570</name>
</gene>
<accession>A0A9R1UCL0</accession>
<evidence type="ECO:0000256" key="2">
    <source>
        <dbReference type="SAM" id="MobiDB-lite"/>
    </source>
</evidence>
<evidence type="ECO:0000313" key="4">
    <source>
        <dbReference type="EMBL" id="KAJ0184657.1"/>
    </source>
</evidence>
<evidence type="ECO:0000259" key="3">
    <source>
        <dbReference type="PROSITE" id="PS50966"/>
    </source>
</evidence>
<name>A0A9R1UCL0_LACSA</name>
<reference evidence="4 5" key="1">
    <citation type="journal article" date="2017" name="Nat. Commun.">
        <title>Genome assembly with in vitro proximity ligation data and whole-genome triplication in lettuce.</title>
        <authorList>
            <person name="Reyes-Chin-Wo S."/>
            <person name="Wang Z."/>
            <person name="Yang X."/>
            <person name="Kozik A."/>
            <person name="Arikit S."/>
            <person name="Song C."/>
            <person name="Xia L."/>
            <person name="Froenicke L."/>
            <person name="Lavelle D.O."/>
            <person name="Truco M.J."/>
            <person name="Xia R."/>
            <person name="Zhu S."/>
            <person name="Xu C."/>
            <person name="Xu H."/>
            <person name="Xu X."/>
            <person name="Cox K."/>
            <person name="Korf I."/>
            <person name="Meyers B.C."/>
            <person name="Michelmore R.W."/>
        </authorList>
    </citation>
    <scope>NUCLEOTIDE SEQUENCE [LARGE SCALE GENOMIC DNA]</scope>
    <source>
        <strain evidence="5">cv. Salinas</strain>
        <tissue evidence="4">Seedlings</tissue>
    </source>
</reference>
<feature type="region of interest" description="Disordered" evidence="2">
    <location>
        <begin position="526"/>
        <end position="549"/>
    </location>
</feature>
<dbReference type="AlphaFoldDB" id="A0A9R1UCL0"/>
<keyword evidence="5" id="KW-1185">Reference proteome</keyword>
<comment type="caution">
    <text evidence="4">The sequence shown here is derived from an EMBL/GenBank/DDBJ whole genome shotgun (WGS) entry which is preliminary data.</text>
</comment>
<evidence type="ECO:0000256" key="1">
    <source>
        <dbReference type="PROSITE-ProRule" id="PRU00325"/>
    </source>
</evidence>